<dbReference type="InterPro" id="IPR007015">
    <property type="entry name" value="DNA_pol_V/MYBBP1A"/>
</dbReference>
<evidence type="ECO:0000256" key="1">
    <source>
        <dbReference type="ARBA" id="ARBA00004123"/>
    </source>
</evidence>
<dbReference type="Proteomes" id="UP000887540">
    <property type="component" value="Unplaced"/>
</dbReference>
<evidence type="ECO:0000256" key="2">
    <source>
        <dbReference type="ARBA" id="ARBA00023242"/>
    </source>
</evidence>
<proteinExistence type="predicted"/>
<keyword evidence="4" id="KW-1185">Reference proteome</keyword>
<sequence>MKRPSEDLLNEFYELAELNEENRLEAVKRFLENKEFITHKSYVLERLIQGLSSSRAGSRLGFSTLLTLLLKEYHTKISIEEIFKIVDEKLDLTKPDASDFAIAQHLVYLSISSSEAYQKSLPKIVARQLKLIETFPFLKFSITQSLVDLCSTLDEEVFSNQIFPFLKEKLCKKLSQLEPEEFLLIMGAKDRFGELLSKESKLVTKSGKFHLKEAHFSIFIEKLKHTESVGRLPMALAILQVGRENQAFERVYQEVVEKYAIEGDEVKTVERYLTLSKDLIFSVEISPNEINTIFSEKLVIFMRKYAHRSDPKFRFAQPLIESVLSSAETRILSSDFPATNILQILERLDLVENGNFDTKVGIPAKKFTEILIGQLDEKSMKKFLKKAFLPDSWSIHRCISAFPQLSPKIKMELILGSARFETKSEGYFNVLCAFIESMFDVKFHHKKFSMVVVKEEDEKVLREVANQLGFEVEAEGKFSRLTLLPIILRLLALAAYLPDDGVQYIKDAEEAELCLKTMNYGVFIDLLVSILTRRQKVHKAIVYYAFYLVHDNLKRSHLKQILEVIGKSDKEISGEADEEDMEDDEFAPITEEDLIEVKKKRKTANDNDEEEQESEDDVESEDDSDEEELVIKPELVKDIKKALGKAALPTNVKEVDDDLDMDDEALLKLDDALAEAFRKHTATHRRLLKEDTRIFRAKLFDLVTIYFSLATIEKLLPLFPTLLELSNKCNKNKTPELSAKISALITNLTSQKKQSVPEQSILKCLNKIQKLAEDLETHETRLVAGKMVAFLLHLSIDEEPTFSKHVRGWLDILLNAYMVETQKHNTYGDILLAVFQRYPDRLVKYLPSLIEYGFNKDIGYPKKIDALQYTSCFMRKDLKRSTDPKIQKLFLAAAKTLATDLHRLLDTLQNKFAKEDKAHKHHLAKALQLLSNFAHFASDLYKETLKKGLPTSKVEELLVLLQPLKSAVQNEFEGLKFENFVKRLHQRLYQ</sequence>
<evidence type="ECO:0000313" key="4">
    <source>
        <dbReference type="Proteomes" id="UP000887540"/>
    </source>
</evidence>
<dbReference type="WBParaSite" id="ACRNAN_scaffold8308.g26630.t1">
    <property type="protein sequence ID" value="ACRNAN_scaffold8308.g26630.t1"/>
    <property type="gene ID" value="ACRNAN_scaffold8308.g26630"/>
</dbReference>
<name>A0A914EI90_9BILA</name>
<organism evidence="4 5">
    <name type="scientific">Acrobeloides nanus</name>
    <dbReference type="NCBI Taxonomy" id="290746"/>
    <lineage>
        <taxon>Eukaryota</taxon>
        <taxon>Metazoa</taxon>
        <taxon>Ecdysozoa</taxon>
        <taxon>Nematoda</taxon>
        <taxon>Chromadorea</taxon>
        <taxon>Rhabditida</taxon>
        <taxon>Tylenchina</taxon>
        <taxon>Cephalobomorpha</taxon>
        <taxon>Cephaloboidea</taxon>
        <taxon>Cephalobidae</taxon>
        <taxon>Acrobeloides</taxon>
    </lineage>
</organism>
<evidence type="ECO:0000256" key="3">
    <source>
        <dbReference type="SAM" id="MobiDB-lite"/>
    </source>
</evidence>
<feature type="compositionally biased region" description="Acidic residues" evidence="3">
    <location>
        <begin position="606"/>
        <end position="628"/>
    </location>
</feature>
<dbReference type="Pfam" id="PF04931">
    <property type="entry name" value="DNA_pol_phi"/>
    <property type="match status" value="2"/>
</dbReference>
<reference evidence="5" key="1">
    <citation type="submission" date="2022-11" db="UniProtKB">
        <authorList>
            <consortium name="WormBaseParasite"/>
        </authorList>
    </citation>
    <scope>IDENTIFICATION</scope>
</reference>
<dbReference type="GO" id="GO:0003723">
    <property type="term" value="F:RNA binding"/>
    <property type="evidence" value="ECO:0007669"/>
    <property type="project" value="TreeGrafter"/>
</dbReference>
<dbReference type="GO" id="GO:0003714">
    <property type="term" value="F:transcription corepressor activity"/>
    <property type="evidence" value="ECO:0007669"/>
    <property type="project" value="TreeGrafter"/>
</dbReference>
<dbReference type="PANTHER" id="PTHR13213">
    <property type="entry name" value="MYB-BINDING PROTEIN 1A FAMILY MEMBER"/>
    <property type="match status" value="1"/>
</dbReference>
<dbReference type="PANTHER" id="PTHR13213:SF2">
    <property type="entry name" value="MYB-BINDING PROTEIN 1A"/>
    <property type="match status" value="1"/>
</dbReference>
<dbReference type="GO" id="GO:0005730">
    <property type="term" value="C:nucleolus"/>
    <property type="evidence" value="ECO:0007669"/>
    <property type="project" value="InterPro"/>
</dbReference>
<accession>A0A914EI90</accession>
<dbReference type="GO" id="GO:0043565">
    <property type="term" value="F:sequence-specific DNA binding"/>
    <property type="evidence" value="ECO:0007669"/>
    <property type="project" value="TreeGrafter"/>
</dbReference>
<keyword evidence="2" id="KW-0539">Nucleus</keyword>
<evidence type="ECO:0000313" key="5">
    <source>
        <dbReference type="WBParaSite" id="ACRNAN_scaffold8308.g26630.t1"/>
    </source>
</evidence>
<feature type="region of interest" description="Disordered" evidence="3">
    <location>
        <begin position="597"/>
        <end position="628"/>
    </location>
</feature>
<comment type="subcellular location">
    <subcellularLocation>
        <location evidence="1">Nucleus</location>
    </subcellularLocation>
</comment>
<protein>
    <submittedName>
        <fullName evidence="5">DNA polymerase V</fullName>
    </submittedName>
</protein>
<dbReference type="AlphaFoldDB" id="A0A914EI90"/>